<reference evidence="4 5" key="2">
    <citation type="submission" date="2020-02" db="EMBL/GenBank/DDBJ databases">
        <title>The new genus of Enterobacteriales.</title>
        <authorList>
            <person name="Kim I.S."/>
        </authorList>
    </citation>
    <scope>NUCLEOTIDE SEQUENCE [LARGE SCALE GENOMIC DNA]</scope>
    <source>
        <strain evidence="4 5">SAP-6</strain>
    </source>
</reference>
<dbReference type="HAMAP" id="MF_01063">
    <property type="entry name" value="FrsA"/>
    <property type="match status" value="1"/>
</dbReference>
<evidence type="ECO:0000313" key="4">
    <source>
        <dbReference type="EMBL" id="NDL64914.1"/>
    </source>
</evidence>
<reference evidence="4 5" key="1">
    <citation type="submission" date="2019-12" db="EMBL/GenBank/DDBJ databases">
        <authorList>
            <person name="Lee S.D."/>
        </authorList>
    </citation>
    <scope>NUCLEOTIDE SEQUENCE [LARGE SCALE GENOMIC DNA]</scope>
    <source>
        <strain evidence="4 5">SAP-6</strain>
    </source>
</reference>
<comment type="similarity">
    <text evidence="3">Belongs to the FrsA family.</text>
</comment>
<dbReference type="PANTHER" id="PTHR22946:SF4">
    <property type="entry name" value="ESTERASE FRSA"/>
    <property type="match status" value="1"/>
</dbReference>
<dbReference type="AlphaFoldDB" id="A0A845SPP3"/>
<keyword evidence="1 3" id="KW-0719">Serine esterase</keyword>
<dbReference type="RefSeq" id="WP_162367626.1">
    <property type="nucleotide sequence ID" value="NZ_WUBS01000015.1"/>
</dbReference>
<gene>
    <name evidence="3 4" type="primary">frsA</name>
    <name evidence="4" type="ORF">GRH90_19450</name>
</gene>
<dbReference type="InterPro" id="IPR029058">
    <property type="entry name" value="AB_hydrolase_fold"/>
</dbReference>
<dbReference type="InterPro" id="IPR010520">
    <property type="entry name" value="FrsA-like"/>
</dbReference>
<dbReference type="GO" id="GO:0106435">
    <property type="term" value="F:carboxylesterase activity"/>
    <property type="evidence" value="ECO:0007669"/>
    <property type="project" value="UniProtKB-EC"/>
</dbReference>
<proteinExistence type="inferred from homology"/>
<evidence type="ECO:0000313" key="5">
    <source>
        <dbReference type="Proteomes" id="UP000461443"/>
    </source>
</evidence>
<protein>
    <recommendedName>
        <fullName evidence="3">Esterase FrsA</fullName>
        <ecNumber evidence="3">3.1.1.1</ecNumber>
    </recommendedName>
</protein>
<name>A0A845SPP3_9GAMM</name>
<dbReference type="Proteomes" id="UP000461443">
    <property type="component" value="Unassembled WGS sequence"/>
</dbReference>
<dbReference type="InterPro" id="IPR043423">
    <property type="entry name" value="FrsA"/>
</dbReference>
<comment type="catalytic activity">
    <reaction evidence="3">
        <text>a carboxylic ester + H2O = an alcohol + a carboxylate + H(+)</text>
        <dbReference type="Rhea" id="RHEA:21164"/>
        <dbReference type="ChEBI" id="CHEBI:15377"/>
        <dbReference type="ChEBI" id="CHEBI:15378"/>
        <dbReference type="ChEBI" id="CHEBI:29067"/>
        <dbReference type="ChEBI" id="CHEBI:30879"/>
        <dbReference type="ChEBI" id="CHEBI:33308"/>
        <dbReference type="EC" id="3.1.1.1"/>
    </reaction>
</comment>
<dbReference type="SUPFAM" id="SSF53474">
    <property type="entry name" value="alpha/beta-Hydrolases"/>
    <property type="match status" value="1"/>
</dbReference>
<evidence type="ECO:0000256" key="3">
    <source>
        <dbReference type="HAMAP-Rule" id="MF_01063"/>
    </source>
</evidence>
<dbReference type="Pfam" id="PF06500">
    <property type="entry name" value="FrsA-like"/>
    <property type="match status" value="1"/>
</dbReference>
<sequence length="415" mass="46306">MSGTNLSETLFKPTFKQQETSTLVSRPRHAGGQSPILAALEGTNPGNWYRMLNRLLWIWRGINPWEIEEVLARIAASKSDRTDERLLDTVIGYRPGNWIYEWSHQGMVWQQRGMDEPDPALAGQHWLRAANFYSVAAYPHLCGDLLAEQAQTLANRAWEEAACRLSYELKALNFPIAGGGLVTGFLHLPEQGKGPFPTVLVCGGLDMLQNDTYRLFHDYFAPAGLAMLTIDMPSIGFSSKWTLNQDSSFLHQQVVKGLASIPWIDSRRVTAFGFRFGANIAVRLAYLESQRLRGVACLGPIVHALLTDPVRQDKAPDMYMDVLASRMGMAHASDAALKIELGRYSLKTQGLLGRRCPTPMLAGFWDNDPFSPKEEAALVASSSLSGKLFQVKSAPVYHNFHRALLEIREWLAKCD</sequence>
<evidence type="ECO:0000256" key="1">
    <source>
        <dbReference type="ARBA" id="ARBA00022487"/>
    </source>
</evidence>
<organism evidence="4 5">
    <name type="scientific">Acerihabitans arboris</name>
    <dbReference type="NCBI Taxonomy" id="2691583"/>
    <lineage>
        <taxon>Bacteria</taxon>
        <taxon>Pseudomonadati</taxon>
        <taxon>Pseudomonadota</taxon>
        <taxon>Gammaproteobacteria</taxon>
        <taxon>Enterobacterales</taxon>
        <taxon>Pectobacteriaceae</taxon>
        <taxon>Acerihabitans</taxon>
    </lineage>
</organism>
<accession>A0A845SPP3</accession>
<comment type="function">
    <text evidence="3">Catalyzes the hydrolysis of esters.</text>
</comment>
<dbReference type="EMBL" id="WUBS01000015">
    <property type="protein sequence ID" value="NDL64914.1"/>
    <property type="molecule type" value="Genomic_DNA"/>
</dbReference>
<evidence type="ECO:0000256" key="2">
    <source>
        <dbReference type="ARBA" id="ARBA00022801"/>
    </source>
</evidence>
<dbReference type="PANTHER" id="PTHR22946">
    <property type="entry name" value="DIENELACTONE HYDROLASE DOMAIN-CONTAINING PROTEIN-RELATED"/>
    <property type="match status" value="1"/>
</dbReference>
<dbReference type="NCBIfam" id="NF003460">
    <property type="entry name" value="PRK05077.1"/>
    <property type="match status" value="1"/>
</dbReference>
<dbReference type="EC" id="3.1.1.1" evidence="3"/>
<dbReference type="Gene3D" id="3.40.50.1820">
    <property type="entry name" value="alpha/beta hydrolase"/>
    <property type="match status" value="1"/>
</dbReference>
<keyword evidence="5" id="KW-1185">Reference proteome</keyword>
<keyword evidence="2 3" id="KW-0378">Hydrolase</keyword>
<dbReference type="InterPro" id="IPR050261">
    <property type="entry name" value="FrsA_esterase"/>
</dbReference>
<comment type="caution">
    <text evidence="4">The sequence shown here is derived from an EMBL/GenBank/DDBJ whole genome shotgun (WGS) entry which is preliminary data.</text>
</comment>